<dbReference type="eggNOG" id="ENOG502QPWC">
    <property type="taxonomic scope" value="Eukaryota"/>
</dbReference>
<dbReference type="Gene3D" id="3.10.260.10">
    <property type="entry name" value="Transcription regulator HTH, APSES-type DNA-binding domain"/>
    <property type="match status" value="1"/>
</dbReference>
<accession>A5DJ69</accession>
<proteinExistence type="predicted"/>
<evidence type="ECO:0000256" key="4">
    <source>
        <dbReference type="SAM" id="MobiDB-lite"/>
    </source>
</evidence>
<feature type="repeat" description="ANK" evidence="3">
    <location>
        <begin position="409"/>
        <end position="441"/>
    </location>
</feature>
<dbReference type="PANTHER" id="PTHR43828">
    <property type="entry name" value="ASPARAGINASE"/>
    <property type="match status" value="1"/>
</dbReference>
<dbReference type="InterPro" id="IPR002110">
    <property type="entry name" value="Ankyrin_rpt"/>
</dbReference>
<dbReference type="GO" id="GO:0003713">
    <property type="term" value="F:transcription coactivator activity"/>
    <property type="evidence" value="ECO:0007669"/>
    <property type="project" value="TreeGrafter"/>
</dbReference>
<dbReference type="InterPro" id="IPR036770">
    <property type="entry name" value="Ankyrin_rpt-contain_sf"/>
</dbReference>
<sequence length="706" mass="77738">MDSPQQIGDMTTSSIQHQLRGTHLSATCSTSISSAVYAGQKFIQLNLKVGENDTKNDSKDVNKDSLVILRRVQDSFVNVSQLFSILVRLGHSNPDQISSFLSNEILSSSHYTGSIEGSVFYNDFRSHENPMLQGLWVSYDRAVALALRFDIYEFAKKLFLIDVHDYDRLPKQEKRSLAEGYGVDVAAGSPKKRKASDSKSTSSEPNSNSVSTSAVSISTNYPFAEPPLSLDDKNDDLVSTIKAKYGEVFNSDVAHTMDSIQKIFESIISRHQSHLLAVTDIPLDSNGKTALHFAATLAVTNLVGAFVGLGLTSPIRGTSDGETPLISAITVTNAMEKGNFSTLLKNWLYPCLWLVDNQRRSVLHHLASQASAKPDSTRAYTNQIIDYIVQSGGLRRLCEDIVPGQEDTHGNTCLHIAAETEARWLVQVLVELRADVNVANKQGVKPIDFDIVKDVVRGSSVEKGDYIVELIRSGLEVMDKNQELGINDGPETHKTSHTSNGQPRSQTPESASGKIYNSIQELLASTSSEYEAIIESKKQSVNELNKALRDSTIVTANNRFISRKIADNLAFLDNLKLQLNNINEKISTTKQEVPDANISDDDDADFDADEPFRIRALYDKLGDGIEEVEEPGPETMDELPSAAVLQARIKAYEEINSTMETELKALTDYSQLTAKFKKVVSHCTGVPIDEVDELLDGLLDTVEAQQ</sequence>
<dbReference type="GeneID" id="5125757"/>
<dbReference type="OMA" id="SETHINT"/>
<feature type="compositionally biased region" description="Polar residues" evidence="4">
    <location>
        <begin position="497"/>
        <end position="512"/>
    </location>
</feature>
<keyword evidence="2 3" id="KW-0040">ANK repeat</keyword>
<dbReference type="EMBL" id="CH408158">
    <property type="protein sequence ID" value="EDK39222.2"/>
    <property type="molecule type" value="Genomic_DNA"/>
</dbReference>
<dbReference type="SMART" id="SM01252">
    <property type="entry name" value="KilA-N"/>
    <property type="match status" value="1"/>
</dbReference>
<evidence type="ECO:0000256" key="2">
    <source>
        <dbReference type="ARBA" id="ARBA00023043"/>
    </source>
</evidence>
<dbReference type="Pfam" id="PF00023">
    <property type="entry name" value="Ank"/>
    <property type="match status" value="1"/>
</dbReference>
<dbReference type="Pfam" id="PF04383">
    <property type="entry name" value="KilA-N"/>
    <property type="match status" value="1"/>
</dbReference>
<evidence type="ECO:0000313" key="6">
    <source>
        <dbReference type="EMBL" id="EDK39222.2"/>
    </source>
</evidence>
<protein>
    <recommendedName>
        <fullName evidence="5">HTH APSES-type domain-containing protein</fullName>
    </recommendedName>
</protein>
<evidence type="ECO:0000256" key="1">
    <source>
        <dbReference type="ARBA" id="ARBA00022737"/>
    </source>
</evidence>
<evidence type="ECO:0000313" key="7">
    <source>
        <dbReference type="Proteomes" id="UP000001997"/>
    </source>
</evidence>
<organism evidence="6 7">
    <name type="scientific">Meyerozyma guilliermondii (strain ATCC 6260 / CBS 566 / DSM 6381 / JCM 1539 / NBRC 10279 / NRRL Y-324)</name>
    <name type="common">Yeast</name>
    <name type="synonym">Candida guilliermondii</name>
    <dbReference type="NCBI Taxonomy" id="294746"/>
    <lineage>
        <taxon>Eukaryota</taxon>
        <taxon>Fungi</taxon>
        <taxon>Dikarya</taxon>
        <taxon>Ascomycota</taxon>
        <taxon>Saccharomycotina</taxon>
        <taxon>Pichiomycetes</taxon>
        <taxon>Debaryomycetaceae</taxon>
        <taxon>Meyerozyma</taxon>
    </lineage>
</organism>
<dbReference type="PROSITE" id="PS51299">
    <property type="entry name" value="HTH_APSES"/>
    <property type="match status" value="1"/>
</dbReference>
<dbReference type="KEGG" id="pgu:PGUG_03320"/>
<dbReference type="Gene3D" id="1.25.40.20">
    <property type="entry name" value="Ankyrin repeat-containing domain"/>
    <property type="match status" value="1"/>
</dbReference>
<dbReference type="RefSeq" id="XP_001483939.2">
    <property type="nucleotide sequence ID" value="XM_001483889.1"/>
</dbReference>
<evidence type="ECO:0000259" key="5">
    <source>
        <dbReference type="PROSITE" id="PS51299"/>
    </source>
</evidence>
<dbReference type="SUPFAM" id="SSF48403">
    <property type="entry name" value="Ankyrin repeat"/>
    <property type="match status" value="1"/>
</dbReference>
<dbReference type="SUPFAM" id="SSF54616">
    <property type="entry name" value="DNA-binding domain of Mlu1-box binding protein MBP1"/>
    <property type="match status" value="1"/>
</dbReference>
<dbReference type="SMART" id="SM00248">
    <property type="entry name" value="ANK"/>
    <property type="match status" value="2"/>
</dbReference>
<dbReference type="GO" id="GO:0033309">
    <property type="term" value="C:SBF transcription complex"/>
    <property type="evidence" value="ECO:0007669"/>
    <property type="project" value="TreeGrafter"/>
</dbReference>
<dbReference type="PROSITE" id="PS50088">
    <property type="entry name" value="ANK_REPEAT"/>
    <property type="match status" value="1"/>
</dbReference>
<dbReference type="AlphaFoldDB" id="A5DJ69"/>
<feature type="region of interest" description="Disordered" evidence="4">
    <location>
        <begin position="483"/>
        <end position="512"/>
    </location>
</feature>
<dbReference type="InterPro" id="IPR036887">
    <property type="entry name" value="HTH_APSES_sf"/>
</dbReference>
<dbReference type="GO" id="GO:0001228">
    <property type="term" value="F:DNA-binding transcription activator activity, RNA polymerase II-specific"/>
    <property type="evidence" value="ECO:0007669"/>
    <property type="project" value="UniProtKB-ARBA"/>
</dbReference>
<dbReference type="OrthoDB" id="6718656at2759"/>
<dbReference type="FunCoup" id="A5DJ69">
    <property type="interactions" value="549"/>
</dbReference>
<dbReference type="STRING" id="294746.A5DJ69"/>
<dbReference type="PANTHER" id="PTHR43828:SF3">
    <property type="entry name" value="CHROMO DOMAIN-CONTAINING PROTEIN"/>
    <property type="match status" value="1"/>
</dbReference>
<feature type="compositionally biased region" description="Low complexity" evidence="4">
    <location>
        <begin position="198"/>
        <end position="213"/>
    </location>
</feature>
<dbReference type="InterPro" id="IPR003163">
    <property type="entry name" value="Tscrpt_reg_HTH_APSES-type"/>
</dbReference>
<dbReference type="InterPro" id="IPR018004">
    <property type="entry name" value="KilA/APSES_HTH"/>
</dbReference>
<feature type="domain" description="HTH APSES-type" evidence="5">
    <location>
        <begin position="44"/>
        <end position="170"/>
    </location>
</feature>
<dbReference type="InterPro" id="IPR051642">
    <property type="entry name" value="SWI6-like"/>
</dbReference>
<keyword evidence="1" id="KW-0677">Repeat</keyword>
<dbReference type="VEuPathDB" id="FungiDB:PGUG_03320"/>
<dbReference type="GO" id="GO:0030907">
    <property type="term" value="C:MBF transcription complex"/>
    <property type="evidence" value="ECO:0007669"/>
    <property type="project" value="TreeGrafter"/>
</dbReference>
<dbReference type="HOGENOM" id="CLU_390837_0_0_1"/>
<keyword evidence="7" id="KW-1185">Reference proteome</keyword>
<dbReference type="GO" id="GO:0003677">
    <property type="term" value="F:DNA binding"/>
    <property type="evidence" value="ECO:0007669"/>
    <property type="project" value="InterPro"/>
</dbReference>
<dbReference type="InParanoid" id="A5DJ69"/>
<name>A5DJ69_PICGU</name>
<evidence type="ECO:0000256" key="3">
    <source>
        <dbReference type="PROSITE-ProRule" id="PRU00023"/>
    </source>
</evidence>
<reference evidence="6 7" key="1">
    <citation type="journal article" date="2009" name="Nature">
        <title>Evolution of pathogenicity and sexual reproduction in eight Candida genomes.</title>
        <authorList>
            <person name="Butler G."/>
            <person name="Rasmussen M.D."/>
            <person name="Lin M.F."/>
            <person name="Santos M.A."/>
            <person name="Sakthikumar S."/>
            <person name="Munro C.A."/>
            <person name="Rheinbay E."/>
            <person name="Grabherr M."/>
            <person name="Forche A."/>
            <person name="Reedy J.L."/>
            <person name="Agrafioti I."/>
            <person name="Arnaud M.B."/>
            <person name="Bates S."/>
            <person name="Brown A.J."/>
            <person name="Brunke S."/>
            <person name="Costanzo M.C."/>
            <person name="Fitzpatrick D.A."/>
            <person name="de Groot P.W."/>
            <person name="Harris D."/>
            <person name="Hoyer L.L."/>
            <person name="Hube B."/>
            <person name="Klis F.M."/>
            <person name="Kodira C."/>
            <person name="Lennard N."/>
            <person name="Logue M.E."/>
            <person name="Martin R."/>
            <person name="Neiman A.M."/>
            <person name="Nikolaou E."/>
            <person name="Quail M.A."/>
            <person name="Quinn J."/>
            <person name="Santos M.C."/>
            <person name="Schmitzberger F.F."/>
            <person name="Sherlock G."/>
            <person name="Shah P."/>
            <person name="Silverstein K.A."/>
            <person name="Skrzypek M.S."/>
            <person name="Soll D."/>
            <person name="Staggs R."/>
            <person name="Stansfield I."/>
            <person name="Stumpf M.P."/>
            <person name="Sudbery P.E."/>
            <person name="Srikantha T."/>
            <person name="Zeng Q."/>
            <person name="Berman J."/>
            <person name="Berriman M."/>
            <person name="Heitman J."/>
            <person name="Gow N.A."/>
            <person name="Lorenz M.C."/>
            <person name="Birren B.W."/>
            <person name="Kellis M."/>
            <person name="Cuomo C.A."/>
        </authorList>
    </citation>
    <scope>NUCLEOTIDE SEQUENCE [LARGE SCALE GENOMIC DNA]</scope>
    <source>
        <strain evidence="7">ATCC 6260 / CBS 566 / DSM 6381 / JCM 1539 / NBRC 10279 / NRRL Y-324</strain>
    </source>
</reference>
<feature type="region of interest" description="Disordered" evidence="4">
    <location>
        <begin position="188"/>
        <end position="213"/>
    </location>
</feature>
<gene>
    <name evidence="6" type="ORF">PGUG_03320</name>
</gene>
<dbReference type="Proteomes" id="UP000001997">
    <property type="component" value="Unassembled WGS sequence"/>
</dbReference>
<dbReference type="PROSITE" id="PS50297">
    <property type="entry name" value="ANK_REP_REGION"/>
    <property type="match status" value="1"/>
</dbReference>